<gene>
    <name evidence="3" type="ORF">DSM104443_03588</name>
</gene>
<feature type="domain" description="STAS" evidence="2">
    <location>
        <begin position="258"/>
        <end position="347"/>
    </location>
</feature>
<evidence type="ECO:0000256" key="1">
    <source>
        <dbReference type="SAM" id="MobiDB-lite"/>
    </source>
</evidence>
<sequence>MRLPAAQEAAVLYSANHVDAAIGLLRTEIKETAGKGNKQAWLMLFDLYQAASNRAAFDELSMLFTVKFEQSPPPWGESGDASADPRRAPDSRERKDLFVLKPNASGDLAGEIEKFRAFAELTGTVRLDVSKITRISAEEATLLGNALLLLRKRNLPMWFNNLVTLETLLRSNFNEKATEIERYFWLLLFELLILQGKNQEFEDMGLEYAIAFEMSPPNWETYVNSVAATQAKAAGAAKTAAAAASSHTAGPSREDHGFPLKGVISTASANQIAELNGYAANLQEVAIDTTKVLRIDFAFASAFFEVVKGIQLAGKRVIFSNLNELNAALLEAFGFNRYAILVRKKSI</sequence>
<dbReference type="Proteomes" id="UP000501534">
    <property type="component" value="Chromosome"/>
</dbReference>
<organism evidence="3 4">
    <name type="scientific">Usitatibacter rugosus</name>
    <dbReference type="NCBI Taxonomy" id="2732067"/>
    <lineage>
        <taxon>Bacteria</taxon>
        <taxon>Pseudomonadati</taxon>
        <taxon>Pseudomonadota</taxon>
        <taxon>Betaproteobacteria</taxon>
        <taxon>Nitrosomonadales</taxon>
        <taxon>Usitatibacteraceae</taxon>
        <taxon>Usitatibacter</taxon>
    </lineage>
</organism>
<dbReference type="InterPro" id="IPR002645">
    <property type="entry name" value="STAS_dom"/>
</dbReference>
<evidence type="ECO:0000259" key="2">
    <source>
        <dbReference type="PROSITE" id="PS50801"/>
    </source>
</evidence>
<reference evidence="3 4" key="1">
    <citation type="submission" date="2020-04" db="EMBL/GenBank/DDBJ databases">
        <title>Usitatibacter rugosus gen. nov., sp. nov. and Usitatibacter palustris sp. nov., novel members of Usitatibacteraceae fam. nov. within the order Nitrosomonadales isolated from soil.</title>
        <authorList>
            <person name="Huber K.J."/>
            <person name="Neumann-Schaal M."/>
            <person name="Geppert A."/>
            <person name="Luckner M."/>
            <person name="Wanner G."/>
            <person name="Overmann J."/>
        </authorList>
    </citation>
    <scope>NUCLEOTIDE SEQUENCE [LARGE SCALE GENOMIC DNA]</scope>
    <source>
        <strain evidence="3 4">0125_3</strain>
    </source>
</reference>
<dbReference type="Gene3D" id="3.30.750.24">
    <property type="entry name" value="STAS domain"/>
    <property type="match status" value="1"/>
</dbReference>
<dbReference type="EMBL" id="CP053069">
    <property type="protein sequence ID" value="QJR12502.1"/>
    <property type="molecule type" value="Genomic_DNA"/>
</dbReference>
<dbReference type="PROSITE" id="PS50801">
    <property type="entry name" value="STAS"/>
    <property type="match status" value="1"/>
</dbReference>
<name>A0A6M4GZN2_9PROT</name>
<dbReference type="InterPro" id="IPR036513">
    <property type="entry name" value="STAS_dom_sf"/>
</dbReference>
<dbReference type="KEGG" id="uru:DSM104443_03588"/>
<dbReference type="AlphaFoldDB" id="A0A6M4GZN2"/>
<protein>
    <recommendedName>
        <fullName evidence="2">STAS domain-containing protein</fullName>
    </recommendedName>
</protein>
<dbReference type="SUPFAM" id="SSF52091">
    <property type="entry name" value="SpoIIaa-like"/>
    <property type="match status" value="1"/>
</dbReference>
<keyword evidence="4" id="KW-1185">Reference proteome</keyword>
<feature type="region of interest" description="Disordered" evidence="1">
    <location>
        <begin position="71"/>
        <end position="91"/>
    </location>
</feature>
<proteinExistence type="predicted"/>
<evidence type="ECO:0000313" key="4">
    <source>
        <dbReference type="Proteomes" id="UP000501534"/>
    </source>
</evidence>
<evidence type="ECO:0000313" key="3">
    <source>
        <dbReference type="EMBL" id="QJR12502.1"/>
    </source>
</evidence>
<accession>A0A6M4GZN2</accession>